<sequence>MNRFALALTAVAALSSAALPVAAAEVLTRNVPAEQVLPSRDAYRGGFVTVTVGQPETRAAGDVLSSADRAQLGVGAEDGVAVTRFDTRAATEAEAAGRL</sequence>
<gene>
    <name evidence="2" type="ORF">RGD00_18635</name>
</gene>
<accession>A0ABU1FCK9</accession>
<evidence type="ECO:0000256" key="1">
    <source>
        <dbReference type="SAM" id="SignalP"/>
    </source>
</evidence>
<feature type="signal peptide" evidence="1">
    <location>
        <begin position="1"/>
        <end position="23"/>
    </location>
</feature>
<dbReference type="EMBL" id="JAVKPH010000030">
    <property type="protein sequence ID" value="MDR5654630.1"/>
    <property type="molecule type" value="Genomic_DNA"/>
</dbReference>
<keyword evidence="3" id="KW-1185">Reference proteome</keyword>
<dbReference type="RefSeq" id="WP_310458787.1">
    <property type="nucleotide sequence ID" value="NZ_JAVKPH010000030.1"/>
</dbReference>
<comment type="caution">
    <text evidence="2">The sequence shown here is derived from an EMBL/GenBank/DDBJ whole genome shotgun (WGS) entry which is preliminary data.</text>
</comment>
<feature type="chain" id="PRO_5045606636" evidence="1">
    <location>
        <begin position="24"/>
        <end position="99"/>
    </location>
</feature>
<proteinExistence type="predicted"/>
<dbReference type="Proteomes" id="UP001247754">
    <property type="component" value="Unassembled WGS sequence"/>
</dbReference>
<name>A0ABU1FCK9_9RHOB</name>
<keyword evidence="1" id="KW-0732">Signal</keyword>
<organism evidence="2 3">
    <name type="scientific">Ruixingdingia sedimenti</name>
    <dbReference type="NCBI Taxonomy" id="3073604"/>
    <lineage>
        <taxon>Bacteria</taxon>
        <taxon>Pseudomonadati</taxon>
        <taxon>Pseudomonadota</taxon>
        <taxon>Alphaproteobacteria</taxon>
        <taxon>Rhodobacterales</taxon>
        <taxon>Paracoccaceae</taxon>
        <taxon>Ruixingdingia</taxon>
    </lineage>
</organism>
<evidence type="ECO:0000313" key="3">
    <source>
        <dbReference type="Proteomes" id="UP001247754"/>
    </source>
</evidence>
<reference evidence="2 3" key="1">
    <citation type="submission" date="2023-09" db="EMBL/GenBank/DDBJ databases">
        <title>Xinfangfangia sedmenti sp. nov., isolated the sedment.</title>
        <authorList>
            <person name="Xu L."/>
        </authorList>
    </citation>
    <scope>NUCLEOTIDE SEQUENCE [LARGE SCALE GENOMIC DNA]</scope>
    <source>
        <strain evidence="2 3">LG-4</strain>
    </source>
</reference>
<protein>
    <submittedName>
        <fullName evidence="2">Uncharacterized protein</fullName>
    </submittedName>
</protein>
<evidence type="ECO:0000313" key="2">
    <source>
        <dbReference type="EMBL" id="MDR5654630.1"/>
    </source>
</evidence>